<evidence type="ECO:0000313" key="2">
    <source>
        <dbReference type="Proteomes" id="UP000242638"/>
    </source>
</evidence>
<reference evidence="1" key="3">
    <citation type="submission" date="2025-09" db="UniProtKB">
        <authorList>
            <consortium name="Ensembl"/>
        </authorList>
    </citation>
    <scope>IDENTIFICATION</scope>
    <source>
        <strain evidence="1">Guanapo</strain>
    </source>
</reference>
<dbReference type="Ensembl" id="ENSPRET00000026732.1">
    <property type="protein sequence ID" value="ENSPREP00000026462.1"/>
    <property type="gene ID" value="ENSPREG00000017888.1"/>
</dbReference>
<accession>A0A3P9PX32</accession>
<proteinExistence type="predicted"/>
<sequence length="98" mass="10567">MARCQLKDLTSFRVLCFFCPAPPSPPIHSLAAPWRLLSQVGSCSAVFLEENSGVCVCICVCTSICGSLVNENTCLANTLQNEPFTLILQDTPRLSGAF</sequence>
<organism evidence="1 2">
    <name type="scientific">Poecilia reticulata</name>
    <name type="common">Guppy</name>
    <name type="synonym">Acanthophacelus reticulatus</name>
    <dbReference type="NCBI Taxonomy" id="8081"/>
    <lineage>
        <taxon>Eukaryota</taxon>
        <taxon>Metazoa</taxon>
        <taxon>Chordata</taxon>
        <taxon>Craniata</taxon>
        <taxon>Vertebrata</taxon>
        <taxon>Euteleostomi</taxon>
        <taxon>Actinopterygii</taxon>
        <taxon>Neopterygii</taxon>
        <taxon>Teleostei</taxon>
        <taxon>Neoteleostei</taxon>
        <taxon>Acanthomorphata</taxon>
        <taxon>Ovalentaria</taxon>
        <taxon>Atherinomorphae</taxon>
        <taxon>Cyprinodontiformes</taxon>
        <taxon>Poeciliidae</taxon>
        <taxon>Poeciliinae</taxon>
        <taxon>Poecilia</taxon>
    </lineage>
</organism>
<reference evidence="2" key="1">
    <citation type="submission" date="2013-11" db="EMBL/GenBank/DDBJ databases">
        <title>The genomic landscape of the Guanapo guppy.</title>
        <authorList>
            <person name="Kuenstner A."/>
            <person name="Dreyer C."/>
        </authorList>
    </citation>
    <scope>NUCLEOTIDE SEQUENCE</scope>
    <source>
        <strain evidence="2">Guanapo</strain>
    </source>
</reference>
<dbReference type="AlphaFoldDB" id="A0A3P9PX32"/>
<protein>
    <submittedName>
        <fullName evidence="1">Uncharacterized protein</fullName>
    </submittedName>
</protein>
<evidence type="ECO:0000313" key="1">
    <source>
        <dbReference type="Ensembl" id="ENSPREP00000026462.1"/>
    </source>
</evidence>
<name>A0A3P9PX32_POERE</name>
<keyword evidence="2" id="KW-1185">Reference proteome</keyword>
<dbReference type="Proteomes" id="UP000242638">
    <property type="component" value="Unassembled WGS sequence"/>
</dbReference>
<reference evidence="1" key="2">
    <citation type="submission" date="2025-08" db="UniProtKB">
        <authorList>
            <consortium name="Ensembl"/>
        </authorList>
    </citation>
    <scope>IDENTIFICATION</scope>
    <source>
        <strain evidence="1">Guanapo</strain>
    </source>
</reference>